<feature type="compositionally biased region" description="Low complexity" evidence="1">
    <location>
        <begin position="134"/>
        <end position="145"/>
    </location>
</feature>
<dbReference type="AlphaFoldDB" id="A0A8H3TYH6"/>
<gene>
    <name evidence="2" type="ORF">NliqN6_5565</name>
</gene>
<proteinExistence type="predicted"/>
<feature type="region of interest" description="Disordered" evidence="1">
    <location>
        <begin position="274"/>
        <end position="456"/>
    </location>
</feature>
<keyword evidence="3" id="KW-1185">Reference proteome</keyword>
<dbReference type="EMBL" id="BLZA01000040">
    <property type="protein sequence ID" value="GHJ89163.1"/>
    <property type="molecule type" value="Genomic_DNA"/>
</dbReference>
<feature type="compositionally biased region" description="Basic and acidic residues" evidence="1">
    <location>
        <begin position="297"/>
        <end position="308"/>
    </location>
</feature>
<feature type="compositionally biased region" description="Basic and acidic residues" evidence="1">
    <location>
        <begin position="1074"/>
        <end position="1087"/>
    </location>
</feature>
<feature type="compositionally biased region" description="Polar residues" evidence="1">
    <location>
        <begin position="124"/>
        <end position="133"/>
    </location>
</feature>
<protein>
    <submittedName>
        <fullName evidence="2">Uncharacterized protein</fullName>
    </submittedName>
</protein>
<feature type="region of interest" description="Disordered" evidence="1">
    <location>
        <begin position="160"/>
        <end position="184"/>
    </location>
</feature>
<comment type="caution">
    <text evidence="2">The sequence shown here is derived from an EMBL/GenBank/DDBJ whole genome shotgun (WGS) entry which is preliminary data.</text>
</comment>
<sequence length="1097" mass="120169">MAVRPASAYVSGMASGTPATEEEFELALDRANINAHDQNGQLRIRLRNHHRTTPWCRGTDFTKWIMDRYEEIHQQRMRARSASAAPASSPTPTQESRAVPIQQAQPTAINAAQNQNAIGRPPHSTVQSPTSTTHQVAAQSSHQAQARANVIQLDLKPPAVKVESRDDHSPSLAGSSTLSSLPSSSSYPIYASGIAIDKVEDEGHDARQKSSSSPGPLAAAVVPTDIKPRVQEDTKPQVVGTVDPQERMVERLVPSIHADLKRPSPVPIRECTRSVSVSSLGSSAIRPSPTPSAMQTEPERERSLKESEQVNFPSPPPSDSEFEVPIRQPFEKSGREINLQPRKTIKPLEKQVPRMEWTQLLPRPVPTPPGSSTRSSSPSDSVDVDSYSDNADGDDVLRLTSGSTSAHAKQSGKRVNVATASQASTKKRVGENSAGNLRQNDASKGRAEKRLVSVSEKAPTSKAKVVPLKEWERREFIAPRENELKEETSDRLGKPIKFEQVLRLLPPIINGSTPADYQAKLDAFKRMLYPDGTAKPTVELYLNQLAWVVHQMIVAPQDYRKVLARPSNLPLLERFLRDAYERSEMKSSSDKDKKKANITIWRSTKVAYLVNELVRKLNPSDEVLESTKIARRLREWSRKDDDIRKAVEGWMLKDMRTQSAPGATSAAAKRKADNDAVSTNKKSRLSGENGRRDSTSAISTSASKSGNATVSASAMNRKSAGGDLMDSFLAPTASSRPTRPVPSKKPSSNDPLAQAFASIAAAQTPVAEPETTRKTPDPTRAPRTGRDGKPRPHMTVRWKEGPSLVSIRKIEARDPTESHEGSAREMEMEEGALLRRQPIWHTPREMEYRGSPDVTAVALDETMEQSRREQGIPAVLYADEDQIPVSADESNVQVARLDDDFVRIIPLYKEEAQAAIPSHQYLQHQQQEAQGNNSQTRISNPSTPVVVPALPVNGNLSYGFGGQNAASNNVFAGANPLAGGLNFNVSALAQNLQNLQNLVPGGGFSNQGGFNPQTPFNQFGYNATQAYNSQSAYGQQAYNSAGYNAQQGFQPESAYNTQPVYSPPGGQRRVPPIHPDRLNPDRRDADRQGGNFRRRAA</sequence>
<reference evidence="2" key="1">
    <citation type="submission" date="2020-07" db="EMBL/GenBank/DDBJ databases">
        <title>Draft Genome Sequence of a Deep-Sea Yeast, Naganishia (Cryptococcus) liquefaciens strain N6.</title>
        <authorList>
            <person name="Han Y.W."/>
            <person name="Kajitani R."/>
            <person name="Morimoto H."/>
            <person name="Parhat M."/>
            <person name="Tsubouchi H."/>
            <person name="Bakenova O."/>
            <person name="Ogata M."/>
            <person name="Argunhan B."/>
            <person name="Aoki R."/>
            <person name="Kajiwara S."/>
            <person name="Itoh T."/>
            <person name="Iwasaki H."/>
        </authorList>
    </citation>
    <scope>NUCLEOTIDE SEQUENCE</scope>
    <source>
        <strain evidence="2">N6</strain>
    </source>
</reference>
<dbReference type="Proteomes" id="UP000620104">
    <property type="component" value="Unassembled WGS sequence"/>
</dbReference>
<feature type="region of interest" description="Disordered" evidence="1">
    <location>
        <begin position="657"/>
        <end position="796"/>
    </location>
</feature>
<dbReference type="OrthoDB" id="447251at2759"/>
<feature type="region of interest" description="Disordered" evidence="1">
    <location>
        <begin position="1054"/>
        <end position="1097"/>
    </location>
</feature>
<evidence type="ECO:0000313" key="2">
    <source>
        <dbReference type="EMBL" id="GHJ89163.1"/>
    </source>
</evidence>
<feature type="compositionally biased region" description="Low complexity" evidence="1">
    <location>
        <begin position="370"/>
        <end position="389"/>
    </location>
</feature>
<feature type="compositionally biased region" description="Basic and acidic residues" evidence="1">
    <location>
        <begin position="226"/>
        <end position="235"/>
    </location>
</feature>
<feature type="compositionally biased region" description="Low complexity" evidence="1">
    <location>
        <begin position="80"/>
        <end position="90"/>
    </location>
</feature>
<accession>A0A8H3TYH6</accession>
<feature type="region of interest" description="Disordered" evidence="1">
    <location>
        <begin position="202"/>
        <end position="236"/>
    </location>
</feature>
<organism evidence="2 3">
    <name type="scientific">Naganishia liquefaciens</name>
    <dbReference type="NCBI Taxonomy" id="104408"/>
    <lineage>
        <taxon>Eukaryota</taxon>
        <taxon>Fungi</taxon>
        <taxon>Dikarya</taxon>
        <taxon>Basidiomycota</taxon>
        <taxon>Agaricomycotina</taxon>
        <taxon>Tremellomycetes</taxon>
        <taxon>Filobasidiales</taxon>
        <taxon>Filobasidiaceae</taxon>
        <taxon>Naganishia</taxon>
    </lineage>
</organism>
<feature type="region of interest" description="Disordered" evidence="1">
    <location>
        <begin position="76"/>
        <end position="102"/>
    </location>
</feature>
<feature type="compositionally biased region" description="Polar residues" evidence="1">
    <location>
        <begin position="706"/>
        <end position="716"/>
    </location>
</feature>
<evidence type="ECO:0000256" key="1">
    <source>
        <dbReference type="SAM" id="MobiDB-lite"/>
    </source>
</evidence>
<feature type="compositionally biased region" description="Low complexity" evidence="1">
    <location>
        <begin position="274"/>
        <end position="283"/>
    </location>
</feature>
<evidence type="ECO:0000313" key="3">
    <source>
        <dbReference type="Proteomes" id="UP000620104"/>
    </source>
</evidence>
<feature type="compositionally biased region" description="Basic and acidic residues" evidence="1">
    <location>
        <begin position="441"/>
        <end position="451"/>
    </location>
</feature>
<feature type="region of interest" description="Disordered" evidence="1">
    <location>
        <begin position="117"/>
        <end position="145"/>
    </location>
</feature>
<name>A0A8H3TYH6_9TREE</name>
<feature type="compositionally biased region" description="Low complexity" evidence="1">
    <location>
        <begin position="695"/>
        <end position="705"/>
    </location>
</feature>
<feature type="compositionally biased region" description="Low complexity" evidence="1">
    <location>
        <begin position="753"/>
        <end position="762"/>
    </location>
</feature>
<feature type="compositionally biased region" description="Low complexity" evidence="1">
    <location>
        <begin position="170"/>
        <end position="184"/>
    </location>
</feature>